<proteinExistence type="predicted"/>
<sequence length="144" mass="16202">MKWATRAGIHIDRAACAWLIHRFIDPDAAFVFVTDPDQVPHDATAFDMRGVELGHHQGDCSFETILRRYDLTDDPALQRIAEIVHEADIDDERFDAPEAPGLDVILRGLSMTGDDNHTMAVTKPVFDGLYAYYQRAHLLGREPA</sequence>
<dbReference type="Pfam" id="PF09828">
    <property type="entry name" value="ChrB_C"/>
    <property type="match status" value="1"/>
</dbReference>
<organism evidence="2 3">
    <name type="scientific">Streptomyces halobius</name>
    <dbReference type="NCBI Taxonomy" id="2879846"/>
    <lineage>
        <taxon>Bacteria</taxon>
        <taxon>Bacillati</taxon>
        <taxon>Actinomycetota</taxon>
        <taxon>Actinomycetes</taxon>
        <taxon>Kitasatosporales</taxon>
        <taxon>Streptomycetaceae</taxon>
        <taxon>Streptomyces</taxon>
    </lineage>
</organism>
<feature type="domain" description="ChrB C-terminal" evidence="1">
    <location>
        <begin position="3"/>
        <end position="132"/>
    </location>
</feature>
<dbReference type="InterPro" id="IPR018634">
    <property type="entry name" value="ChrB_C"/>
</dbReference>
<name>A0ABY4M1R2_9ACTN</name>
<accession>A0ABY4M1R2</accession>
<reference evidence="2" key="1">
    <citation type="submission" date="2021-10" db="EMBL/GenBank/DDBJ databases">
        <title>Streptomyces nigrumlapis sp.nov.,an antimicrobial producing actinobacterium isolated from Black Gobi rocks.</title>
        <authorList>
            <person name="Wen Y."/>
            <person name="Zhang W."/>
            <person name="Liu X.G."/>
        </authorList>
    </citation>
    <scope>NUCLEOTIDE SEQUENCE</scope>
    <source>
        <strain evidence="2">ST13-2-2</strain>
    </source>
</reference>
<protein>
    <submittedName>
        <fullName evidence="2">Chromate resistance protein</fullName>
    </submittedName>
</protein>
<evidence type="ECO:0000259" key="1">
    <source>
        <dbReference type="Pfam" id="PF09828"/>
    </source>
</evidence>
<keyword evidence="3" id="KW-1185">Reference proteome</keyword>
<dbReference type="EMBL" id="CP086322">
    <property type="protein sequence ID" value="UQA91123.1"/>
    <property type="molecule type" value="Genomic_DNA"/>
</dbReference>
<evidence type="ECO:0000313" key="3">
    <source>
        <dbReference type="Proteomes" id="UP000830115"/>
    </source>
</evidence>
<evidence type="ECO:0000313" key="2">
    <source>
        <dbReference type="EMBL" id="UQA91123.1"/>
    </source>
</evidence>
<dbReference type="Proteomes" id="UP000830115">
    <property type="component" value="Chromosome"/>
</dbReference>
<gene>
    <name evidence="2" type="ORF">K9S39_03790</name>
</gene>
<dbReference type="RefSeq" id="WP_248861915.1">
    <property type="nucleotide sequence ID" value="NZ_CP086322.1"/>
</dbReference>